<dbReference type="Gene3D" id="3.30.50.10">
    <property type="entry name" value="Erythroid Transcription Factor GATA-1, subunit A"/>
    <property type="match status" value="1"/>
</dbReference>
<dbReference type="InterPro" id="IPR051140">
    <property type="entry name" value="GATA_TF"/>
</dbReference>
<evidence type="ECO:0000256" key="4">
    <source>
        <dbReference type="PROSITE-ProRule" id="PRU00094"/>
    </source>
</evidence>
<dbReference type="PANTHER" id="PTHR45658:SF123">
    <property type="entry name" value="GATA-TYPE DOMAIN-CONTAINING PROTEIN"/>
    <property type="match status" value="1"/>
</dbReference>
<evidence type="ECO:0000256" key="2">
    <source>
        <dbReference type="ARBA" id="ARBA00022771"/>
    </source>
</evidence>
<keyword evidence="2 4" id="KW-0863">Zinc-finger</keyword>
<feature type="compositionally biased region" description="Low complexity" evidence="5">
    <location>
        <begin position="110"/>
        <end position="122"/>
    </location>
</feature>
<protein>
    <submittedName>
        <fullName evidence="7">19319_t:CDS:1</fullName>
    </submittedName>
</protein>
<dbReference type="Pfam" id="PF00320">
    <property type="entry name" value="GATA"/>
    <property type="match status" value="1"/>
</dbReference>
<dbReference type="InterPro" id="IPR013088">
    <property type="entry name" value="Znf_NHR/GATA"/>
</dbReference>
<feature type="domain" description="GATA-type" evidence="6">
    <location>
        <begin position="360"/>
        <end position="410"/>
    </location>
</feature>
<feature type="compositionally biased region" description="Polar residues" evidence="5">
    <location>
        <begin position="179"/>
        <end position="206"/>
    </location>
</feature>
<comment type="caution">
    <text evidence="7">The sequence shown here is derived from an EMBL/GenBank/DDBJ whole genome shotgun (WGS) entry which is preliminary data.</text>
</comment>
<organism evidence="7 8">
    <name type="scientific">Gigaspora margarita</name>
    <dbReference type="NCBI Taxonomy" id="4874"/>
    <lineage>
        <taxon>Eukaryota</taxon>
        <taxon>Fungi</taxon>
        <taxon>Fungi incertae sedis</taxon>
        <taxon>Mucoromycota</taxon>
        <taxon>Glomeromycotina</taxon>
        <taxon>Glomeromycetes</taxon>
        <taxon>Diversisporales</taxon>
        <taxon>Gigasporaceae</taxon>
        <taxon>Gigaspora</taxon>
    </lineage>
</organism>
<keyword evidence="1" id="KW-0479">Metal-binding</keyword>
<evidence type="ECO:0000256" key="3">
    <source>
        <dbReference type="ARBA" id="ARBA00022833"/>
    </source>
</evidence>
<dbReference type="PROSITE" id="PS50114">
    <property type="entry name" value="GATA_ZN_FINGER_2"/>
    <property type="match status" value="1"/>
</dbReference>
<evidence type="ECO:0000313" key="7">
    <source>
        <dbReference type="EMBL" id="CAG8552109.1"/>
    </source>
</evidence>
<reference evidence="7 8" key="1">
    <citation type="submission" date="2021-06" db="EMBL/GenBank/DDBJ databases">
        <authorList>
            <person name="Kallberg Y."/>
            <person name="Tangrot J."/>
            <person name="Rosling A."/>
        </authorList>
    </citation>
    <scope>NUCLEOTIDE SEQUENCE [LARGE SCALE GENOMIC DNA]</scope>
    <source>
        <strain evidence="7 8">120-4 pot B 10/14</strain>
    </source>
</reference>
<dbReference type="InterPro" id="IPR000679">
    <property type="entry name" value="Znf_GATA"/>
</dbReference>
<keyword evidence="8" id="KW-1185">Reference proteome</keyword>
<sequence length="458" mass="51301">MDNLTSCSLPSIDHMTAKQILMTSPYLIRCDMFDFSGHKAVDESKETLPPLSVLLHPTHHSCPSEDNRLDACHDSAKIHQSPNNSPLARGHYNMMRQEDLERQQHVQQLSDSSSPSFSTSNDDGVHSSRVLPDVRLPSINHVYPHQQPVNTSLHHERPSQLQQSRCETFGQNNLSPIWSRQQQGHQHSPRQSASGSLHDSSPNTKPIQHPVRFVNNIHSPEYVHSNSFAKNPSQSSPLNSQNFEKVLADMQKITEHCNLINQFAAQYGDYRIHMNKFGHFSPNSWAANHGMSPEAQVPEMINKVYEILGILNNIKSDLGQTTSSDQETINLIRTKRTTVGPSATRTKYRKRSKRAAPPGRCHSCNISETPEWRRGPDGARTLCNACGLHFAKLTRKRALTAMHQQSIQPPPKLHRGNSVLPNTPTLTQPPPLILPQPKPPMNLMGALQLSTPHSNPLI</sequence>
<dbReference type="PROSITE" id="PS00344">
    <property type="entry name" value="GATA_ZN_FINGER_1"/>
    <property type="match status" value="1"/>
</dbReference>
<dbReference type="PANTHER" id="PTHR45658">
    <property type="entry name" value="GATA TRANSCRIPTION FACTOR"/>
    <property type="match status" value="1"/>
</dbReference>
<evidence type="ECO:0000256" key="5">
    <source>
        <dbReference type="SAM" id="MobiDB-lite"/>
    </source>
</evidence>
<keyword evidence="3" id="KW-0862">Zinc</keyword>
<dbReference type="EMBL" id="CAJVQB010001826">
    <property type="protein sequence ID" value="CAG8552109.1"/>
    <property type="molecule type" value="Genomic_DNA"/>
</dbReference>
<evidence type="ECO:0000259" key="6">
    <source>
        <dbReference type="PROSITE" id="PS50114"/>
    </source>
</evidence>
<feature type="region of interest" description="Disordered" evidence="5">
    <location>
        <begin position="340"/>
        <end position="360"/>
    </location>
</feature>
<feature type="region of interest" description="Disordered" evidence="5">
    <location>
        <begin position="179"/>
        <end position="208"/>
    </location>
</feature>
<dbReference type="CDD" id="cd00202">
    <property type="entry name" value="ZnF_GATA"/>
    <property type="match status" value="1"/>
</dbReference>
<dbReference type="SMART" id="SM00401">
    <property type="entry name" value="ZnF_GATA"/>
    <property type="match status" value="1"/>
</dbReference>
<feature type="region of interest" description="Disordered" evidence="5">
    <location>
        <begin position="100"/>
        <end position="129"/>
    </location>
</feature>
<dbReference type="SUPFAM" id="SSF57716">
    <property type="entry name" value="Glucocorticoid receptor-like (DNA-binding domain)"/>
    <property type="match status" value="1"/>
</dbReference>
<accession>A0ABN7UDX4</accession>
<dbReference type="Proteomes" id="UP000789901">
    <property type="component" value="Unassembled WGS sequence"/>
</dbReference>
<proteinExistence type="predicted"/>
<evidence type="ECO:0000313" key="8">
    <source>
        <dbReference type="Proteomes" id="UP000789901"/>
    </source>
</evidence>
<gene>
    <name evidence="7" type="ORF">GMARGA_LOCUS4607</name>
</gene>
<evidence type="ECO:0000256" key="1">
    <source>
        <dbReference type="ARBA" id="ARBA00022723"/>
    </source>
</evidence>
<name>A0ABN7UDX4_GIGMA</name>